<reference evidence="2 3" key="1">
    <citation type="submission" date="2015-06" db="EMBL/GenBank/DDBJ databases">
        <title>Expansion of signal transduction pathways in fungi by whole-genome duplication.</title>
        <authorList>
            <consortium name="DOE Joint Genome Institute"/>
            <person name="Corrochano L.M."/>
            <person name="Kuo A."/>
            <person name="Marcet-Houben M."/>
            <person name="Polaino S."/>
            <person name="Salamov A."/>
            <person name="Villalobos J.M."/>
            <person name="Alvarez M.I."/>
            <person name="Avalos J."/>
            <person name="Benito E.P."/>
            <person name="Benoit I."/>
            <person name="Burger G."/>
            <person name="Camino L.P."/>
            <person name="Canovas D."/>
            <person name="Cerda-Olmedo E."/>
            <person name="Cheng J.-F."/>
            <person name="Dominguez A."/>
            <person name="Elias M."/>
            <person name="Eslava A.P."/>
            <person name="Glaser F."/>
            <person name="Grimwood J."/>
            <person name="Gutierrez G."/>
            <person name="Heitman J."/>
            <person name="Henrissat B."/>
            <person name="Iturriaga E.A."/>
            <person name="Lang B.F."/>
            <person name="Lavin J.L."/>
            <person name="Lee S."/>
            <person name="Li W."/>
            <person name="Lindquist E."/>
            <person name="Lopez-Garcia S."/>
            <person name="Luque E.M."/>
            <person name="Marcos A.T."/>
            <person name="Martin J."/>
            <person name="Mccluskey K."/>
            <person name="Medina H.R."/>
            <person name="Miralles-Duran A."/>
            <person name="Miyazaki A."/>
            <person name="Munoz-Torres E."/>
            <person name="Oguiza J.A."/>
            <person name="Ohm R."/>
            <person name="Olmedo M."/>
            <person name="Orejas M."/>
            <person name="Ortiz-Castellanos L."/>
            <person name="Pisabarro A.G."/>
            <person name="Rodriguez-Romero J."/>
            <person name="Ruiz-Herrera J."/>
            <person name="Ruiz-Vazquez R."/>
            <person name="Sanz C."/>
            <person name="Schackwitz W."/>
            <person name="Schmutz J."/>
            <person name="Shahriari M."/>
            <person name="Shelest E."/>
            <person name="Silva-Franco F."/>
            <person name="Soanes D."/>
            <person name="Syed K."/>
            <person name="Tagua V.G."/>
            <person name="Talbot N.J."/>
            <person name="Thon M."/>
            <person name="De Vries R.P."/>
            <person name="Wiebenga A."/>
            <person name="Yadav J.S."/>
            <person name="Braun E.L."/>
            <person name="Baker S."/>
            <person name="Garre V."/>
            <person name="Horwitz B."/>
            <person name="Torres-Martinez S."/>
            <person name="Idnurm A."/>
            <person name="Herrera-Estrella A."/>
            <person name="Gabaldon T."/>
            <person name="Grigoriev I.V."/>
        </authorList>
    </citation>
    <scope>NUCLEOTIDE SEQUENCE [LARGE SCALE GENOMIC DNA]</scope>
    <source>
        <strain evidence="2 3">CBS 277.49</strain>
    </source>
</reference>
<dbReference type="Proteomes" id="UP000077051">
    <property type="component" value="Unassembled WGS sequence"/>
</dbReference>
<keyword evidence="3" id="KW-1185">Reference proteome</keyword>
<proteinExistence type="predicted"/>
<dbReference type="AlphaFoldDB" id="A0A162RK18"/>
<keyword evidence="1" id="KW-0732">Signal</keyword>
<dbReference type="VEuPathDB" id="FungiDB:MUCCIDRAFT_107252"/>
<feature type="signal peptide" evidence="1">
    <location>
        <begin position="1"/>
        <end position="50"/>
    </location>
</feature>
<organism evidence="2 3">
    <name type="scientific">Mucor lusitanicus CBS 277.49</name>
    <dbReference type="NCBI Taxonomy" id="747725"/>
    <lineage>
        <taxon>Eukaryota</taxon>
        <taxon>Fungi</taxon>
        <taxon>Fungi incertae sedis</taxon>
        <taxon>Mucoromycota</taxon>
        <taxon>Mucoromycotina</taxon>
        <taxon>Mucoromycetes</taxon>
        <taxon>Mucorales</taxon>
        <taxon>Mucorineae</taxon>
        <taxon>Mucoraceae</taxon>
        <taxon>Mucor</taxon>
    </lineage>
</organism>
<dbReference type="EMBL" id="AMYB01000002">
    <property type="protein sequence ID" value="OAD06669.1"/>
    <property type="molecule type" value="Genomic_DNA"/>
</dbReference>
<accession>A0A162RK18</accession>
<protein>
    <submittedName>
        <fullName evidence="2">Uncharacterized protein</fullName>
    </submittedName>
</protein>
<comment type="caution">
    <text evidence="2">The sequence shown here is derived from an EMBL/GenBank/DDBJ whole genome shotgun (WGS) entry which is preliminary data.</text>
</comment>
<evidence type="ECO:0000313" key="2">
    <source>
        <dbReference type="EMBL" id="OAD06669.1"/>
    </source>
</evidence>
<sequence>MPNSNQSAWHTCSICTWSHQNPAEQKSCRTKLLLVLQILLLLDIWKPSKATRPGPVSPSRIPMQIGAKRLSEEDPREAFTTSKKARLLDLDSILDKAMQKFEEQMNSVNTKTANN</sequence>
<name>A0A162RK18_MUCCL</name>
<evidence type="ECO:0000256" key="1">
    <source>
        <dbReference type="SAM" id="SignalP"/>
    </source>
</evidence>
<feature type="chain" id="PRO_5007839014" evidence="1">
    <location>
        <begin position="51"/>
        <end position="115"/>
    </location>
</feature>
<gene>
    <name evidence="2" type="ORF">MUCCIDRAFT_107252</name>
</gene>
<evidence type="ECO:0000313" key="3">
    <source>
        <dbReference type="Proteomes" id="UP000077051"/>
    </source>
</evidence>